<dbReference type="Pfam" id="PF00455">
    <property type="entry name" value="DeoRC"/>
    <property type="match status" value="1"/>
</dbReference>
<evidence type="ECO:0000259" key="4">
    <source>
        <dbReference type="PROSITE" id="PS51000"/>
    </source>
</evidence>
<dbReference type="PANTHER" id="PTHR30363:SF44">
    <property type="entry name" value="AGA OPERON TRANSCRIPTIONAL REPRESSOR-RELATED"/>
    <property type="match status" value="1"/>
</dbReference>
<dbReference type="SUPFAM" id="SSF46785">
    <property type="entry name" value="Winged helix' DNA-binding domain"/>
    <property type="match status" value="1"/>
</dbReference>
<organism evidence="5 6">
    <name type="scientific">Anaerofustis stercorihominis</name>
    <dbReference type="NCBI Taxonomy" id="214853"/>
    <lineage>
        <taxon>Bacteria</taxon>
        <taxon>Bacillati</taxon>
        <taxon>Bacillota</taxon>
        <taxon>Clostridia</taxon>
        <taxon>Eubacteriales</taxon>
        <taxon>Eubacteriaceae</taxon>
        <taxon>Anaerofustis</taxon>
    </lineage>
</organism>
<protein>
    <submittedName>
        <fullName evidence="5">DeoR/GlpR transcriptional regulator</fullName>
    </submittedName>
</protein>
<dbReference type="InterPro" id="IPR001034">
    <property type="entry name" value="DeoR_HTH"/>
</dbReference>
<dbReference type="SMART" id="SM00420">
    <property type="entry name" value="HTH_DEOR"/>
    <property type="match status" value="1"/>
</dbReference>
<name>A0A3E3E0D2_9FIRM</name>
<gene>
    <name evidence="5" type="ORF">DW687_01060</name>
</gene>
<sequence length="253" mass="28513">MYKNKRQYAILEYIYEKKEATVNELSEKFNVSKVTVRKDLIELEEKGKIKKNHGGAIPSENIFLNETPYYKKNMTAINEKRKIGALAAKLIQDKQIVIIDNGSTTNEIASYLNDKEIVVVTNDVRIANKLATYPSMSVVICGGYIKTPGYAIFGPMAEDLFKHTLADICFLSVDSLNINEGLSYNFLDSVAVKKQMIKNANKVIVLCDSSKIGKKSFAKLCDVDKIDIIITDKMEPDLKKRFEEKGVRVLIAK</sequence>
<dbReference type="Gene3D" id="3.40.50.1360">
    <property type="match status" value="1"/>
</dbReference>
<dbReference type="SMART" id="SM01134">
    <property type="entry name" value="DeoRC"/>
    <property type="match status" value="1"/>
</dbReference>
<dbReference type="InterPro" id="IPR036390">
    <property type="entry name" value="WH_DNA-bd_sf"/>
</dbReference>
<evidence type="ECO:0000256" key="1">
    <source>
        <dbReference type="ARBA" id="ARBA00023015"/>
    </source>
</evidence>
<dbReference type="PANTHER" id="PTHR30363">
    <property type="entry name" value="HTH-TYPE TRANSCRIPTIONAL REGULATOR SRLR-RELATED"/>
    <property type="match status" value="1"/>
</dbReference>
<dbReference type="AlphaFoldDB" id="A0A3E3E0D2"/>
<dbReference type="PRINTS" id="PR00037">
    <property type="entry name" value="HTHLACR"/>
</dbReference>
<dbReference type="Gene3D" id="1.10.10.10">
    <property type="entry name" value="Winged helix-like DNA-binding domain superfamily/Winged helix DNA-binding domain"/>
    <property type="match status" value="1"/>
</dbReference>
<comment type="caution">
    <text evidence="5">The sequence shown here is derived from an EMBL/GenBank/DDBJ whole genome shotgun (WGS) entry which is preliminary data.</text>
</comment>
<dbReference type="Pfam" id="PF08220">
    <property type="entry name" value="HTH_DeoR"/>
    <property type="match status" value="1"/>
</dbReference>
<reference evidence="5 6" key="1">
    <citation type="submission" date="2018-08" db="EMBL/GenBank/DDBJ databases">
        <title>A genome reference for cultivated species of the human gut microbiota.</title>
        <authorList>
            <person name="Zou Y."/>
            <person name="Xue W."/>
            <person name="Luo G."/>
        </authorList>
    </citation>
    <scope>NUCLEOTIDE SEQUENCE [LARGE SCALE GENOMIC DNA]</scope>
    <source>
        <strain evidence="5 6">AM25-6</strain>
    </source>
</reference>
<dbReference type="InterPro" id="IPR037171">
    <property type="entry name" value="NagB/RpiA_transferase-like"/>
</dbReference>
<evidence type="ECO:0000313" key="5">
    <source>
        <dbReference type="EMBL" id="RGD74943.1"/>
    </source>
</evidence>
<feature type="domain" description="HTH deoR-type" evidence="4">
    <location>
        <begin position="3"/>
        <end position="58"/>
    </location>
</feature>
<keyword evidence="1" id="KW-0805">Transcription regulation</keyword>
<dbReference type="GO" id="GO:0003700">
    <property type="term" value="F:DNA-binding transcription factor activity"/>
    <property type="evidence" value="ECO:0007669"/>
    <property type="project" value="InterPro"/>
</dbReference>
<dbReference type="InterPro" id="IPR050313">
    <property type="entry name" value="Carb_Metab_HTH_regulators"/>
</dbReference>
<dbReference type="SUPFAM" id="SSF100950">
    <property type="entry name" value="NagB/RpiA/CoA transferase-like"/>
    <property type="match status" value="1"/>
</dbReference>
<dbReference type="PROSITE" id="PS00894">
    <property type="entry name" value="HTH_DEOR_1"/>
    <property type="match status" value="1"/>
</dbReference>
<dbReference type="InterPro" id="IPR018356">
    <property type="entry name" value="Tscrpt_reg_HTH_DeoR_CS"/>
</dbReference>
<dbReference type="RefSeq" id="WP_007050484.1">
    <property type="nucleotide sequence ID" value="NZ_CABKNJ010000001.1"/>
</dbReference>
<dbReference type="InterPro" id="IPR036388">
    <property type="entry name" value="WH-like_DNA-bd_sf"/>
</dbReference>
<evidence type="ECO:0000256" key="2">
    <source>
        <dbReference type="ARBA" id="ARBA00023125"/>
    </source>
</evidence>
<keyword evidence="2" id="KW-0238">DNA-binding</keyword>
<dbReference type="InterPro" id="IPR014036">
    <property type="entry name" value="DeoR-like_C"/>
</dbReference>
<proteinExistence type="predicted"/>
<evidence type="ECO:0000313" key="6">
    <source>
        <dbReference type="Proteomes" id="UP000261212"/>
    </source>
</evidence>
<dbReference type="PROSITE" id="PS51000">
    <property type="entry name" value="HTH_DEOR_2"/>
    <property type="match status" value="1"/>
</dbReference>
<dbReference type="EMBL" id="QUSM01000002">
    <property type="protein sequence ID" value="RGD74943.1"/>
    <property type="molecule type" value="Genomic_DNA"/>
</dbReference>
<keyword evidence="3" id="KW-0804">Transcription</keyword>
<accession>A0A3E3E0D2</accession>
<dbReference type="GO" id="GO:0003677">
    <property type="term" value="F:DNA binding"/>
    <property type="evidence" value="ECO:0007669"/>
    <property type="project" value="UniProtKB-KW"/>
</dbReference>
<dbReference type="Proteomes" id="UP000261212">
    <property type="component" value="Unassembled WGS sequence"/>
</dbReference>
<evidence type="ECO:0000256" key="3">
    <source>
        <dbReference type="ARBA" id="ARBA00023163"/>
    </source>
</evidence>
<dbReference type="GeneID" id="98000778"/>